<evidence type="ECO:0000259" key="2">
    <source>
        <dbReference type="Pfam" id="PF24266"/>
    </source>
</evidence>
<dbReference type="Gene3D" id="1.10.10.10">
    <property type="entry name" value="Winged helix-like DNA-binding domain superfamily/Winged helix DNA-binding domain"/>
    <property type="match status" value="2"/>
</dbReference>
<dbReference type="PANTHER" id="PTHR36216:SF1">
    <property type="entry name" value="HTH ARSR-TYPE DOMAIN-CONTAINING PROTEIN"/>
    <property type="match status" value="1"/>
</dbReference>
<evidence type="ECO:0000259" key="1">
    <source>
        <dbReference type="Pfam" id="PF01022"/>
    </source>
</evidence>
<feature type="domain" description="HTH arsR-type" evidence="1">
    <location>
        <begin position="83"/>
        <end position="123"/>
    </location>
</feature>
<dbReference type="Pfam" id="PF01022">
    <property type="entry name" value="HTH_5"/>
    <property type="match status" value="1"/>
</dbReference>
<feature type="domain" description="HVO-0163 N-terminal HTH" evidence="2">
    <location>
        <begin position="2"/>
        <end position="71"/>
    </location>
</feature>
<dbReference type="GO" id="GO:0003700">
    <property type="term" value="F:DNA-binding transcription factor activity"/>
    <property type="evidence" value="ECO:0007669"/>
    <property type="project" value="InterPro"/>
</dbReference>
<organism evidence="3 4">
    <name type="scientific">Halopenitus persicus</name>
    <dbReference type="NCBI Taxonomy" id="1048396"/>
    <lineage>
        <taxon>Archaea</taxon>
        <taxon>Methanobacteriati</taxon>
        <taxon>Methanobacteriota</taxon>
        <taxon>Stenosarchaea group</taxon>
        <taxon>Halobacteria</taxon>
        <taxon>Halobacteriales</taxon>
        <taxon>Haloferacaceae</taxon>
        <taxon>Halopenitus</taxon>
    </lineage>
</organism>
<evidence type="ECO:0000313" key="3">
    <source>
        <dbReference type="EMBL" id="SDX75972.1"/>
    </source>
</evidence>
<name>A0A1H3EB41_9EURY</name>
<dbReference type="OrthoDB" id="28610at2157"/>
<keyword evidence="4" id="KW-1185">Reference proteome</keyword>
<proteinExistence type="predicted"/>
<dbReference type="Proteomes" id="UP000199079">
    <property type="component" value="Unassembled WGS sequence"/>
</dbReference>
<dbReference type="PANTHER" id="PTHR36216">
    <property type="entry name" value="TRANSCRIPTIONAL REGULATOR, TRMB"/>
    <property type="match status" value="1"/>
</dbReference>
<sequence length="166" mass="19021">MSDTRDRIRRRVHATPGLHFRRIGRELDLATGQVQYHLRRLEREGAIVEEPVSGKTHYFAPSFEPWERRTIAFLRRETARGIIVRLAADGRKRPPELAAELELAESTISWHLSTLAEHDVVEKSAASPMTVSLTRPDRTTELIDVVSPSVSDRLVDRFLRTVDEML</sequence>
<protein>
    <submittedName>
        <fullName evidence="3">Regulatory protein, arsR family</fullName>
    </submittedName>
</protein>
<dbReference type="InterPro" id="IPR036388">
    <property type="entry name" value="WH-like_DNA-bd_sf"/>
</dbReference>
<reference evidence="4" key="1">
    <citation type="submission" date="2016-10" db="EMBL/GenBank/DDBJ databases">
        <authorList>
            <person name="Varghese N."/>
            <person name="Submissions S."/>
        </authorList>
    </citation>
    <scope>NUCLEOTIDE SEQUENCE [LARGE SCALE GENOMIC DNA]</scope>
    <source>
        <strain evidence="4">DC30,IBRC 10041,KCTC 4046</strain>
    </source>
</reference>
<dbReference type="Pfam" id="PF24266">
    <property type="entry name" value="HTH_HVO_0163_N"/>
    <property type="match status" value="1"/>
</dbReference>
<dbReference type="SUPFAM" id="SSF46785">
    <property type="entry name" value="Winged helix' DNA-binding domain"/>
    <property type="match status" value="2"/>
</dbReference>
<dbReference type="InterPro" id="IPR036390">
    <property type="entry name" value="WH_DNA-bd_sf"/>
</dbReference>
<dbReference type="RefSeq" id="WP_092730474.1">
    <property type="nucleotide sequence ID" value="NZ_FNPC01000001.1"/>
</dbReference>
<dbReference type="AlphaFoldDB" id="A0A1H3EB41"/>
<accession>A0A1H3EB41</accession>
<gene>
    <name evidence="3" type="ORF">SAMN05216564_101362</name>
</gene>
<dbReference type="InterPro" id="IPR001845">
    <property type="entry name" value="HTH_ArsR_DNA-bd_dom"/>
</dbReference>
<evidence type="ECO:0000313" key="4">
    <source>
        <dbReference type="Proteomes" id="UP000199079"/>
    </source>
</evidence>
<dbReference type="InterPro" id="IPR056504">
    <property type="entry name" value="HTH_HVO_0163_N"/>
</dbReference>
<dbReference type="EMBL" id="FNPC01000001">
    <property type="protein sequence ID" value="SDX75972.1"/>
    <property type="molecule type" value="Genomic_DNA"/>
</dbReference>